<dbReference type="Pfam" id="PF00814">
    <property type="entry name" value="TsaD"/>
    <property type="match status" value="1"/>
</dbReference>
<dbReference type="AlphaFoldDB" id="A0A1Y5RRR2"/>
<evidence type="ECO:0000313" key="3">
    <source>
        <dbReference type="EMBL" id="SLN23846.1"/>
    </source>
</evidence>
<sequence>MVHGQLTARTEAMSRGQAERLMPLLEELLQEAGLAYGKCDALAVGIGPGNFTGIRIAVSAARGLSLGLGVPCFGISSFDMLRGDVGHGAEIVSLPAPRDQCYVQAYRDGAPQGAPRLIDPASPPGDLGLHTAVVVRGHRAAEIARALGATAEEVALTDHAARMVPLAARRLARQTPPGRPAPLYVRPADAAPPSDPPPVILP</sequence>
<feature type="domain" description="Gcp-like" evidence="2">
    <location>
        <begin position="12"/>
        <end position="81"/>
    </location>
</feature>
<proteinExistence type="predicted"/>
<dbReference type="Gene3D" id="3.30.420.40">
    <property type="match status" value="2"/>
</dbReference>
<accession>A0A1Y5RRR2</accession>
<organism evidence="3 4">
    <name type="scientific">Roseisalinus antarcticus</name>
    <dbReference type="NCBI Taxonomy" id="254357"/>
    <lineage>
        <taxon>Bacteria</taxon>
        <taxon>Pseudomonadati</taxon>
        <taxon>Pseudomonadota</taxon>
        <taxon>Alphaproteobacteria</taxon>
        <taxon>Rhodobacterales</taxon>
        <taxon>Roseobacteraceae</taxon>
        <taxon>Roseisalinus</taxon>
    </lineage>
</organism>
<dbReference type="SUPFAM" id="SSF53067">
    <property type="entry name" value="Actin-like ATPase domain"/>
    <property type="match status" value="1"/>
</dbReference>
<gene>
    <name evidence="3" type="primary">tsaB</name>
    <name evidence="3" type="ORF">ROA7023_00721</name>
</gene>
<dbReference type="InterPro" id="IPR043129">
    <property type="entry name" value="ATPase_NBD"/>
</dbReference>
<reference evidence="3 4" key="1">
    <citation type="submission" date="2017-03" db="EMBL/GenBank/DDBJ databases">
        <authorList>
            <person name="Afonso C.L."/>
            <person name="Miller P.J."/>
            <person name="Scott M.A."/>
            <person name="Spackman E."/>
            <person name="Goraichik I."/>
            <person name="Dimitrov K.M."/>
            <person name="Suarez D.L."/>
            <person name="Swayne D.E."/>
        </authorList>
    </citation>
    <scope>NUCLEOTIDE SEQUENCE [LARGE SCALE GENOMIC DNA]</scope>
    <source>
        <strain evidence="3 4">CECT 7023</strain>
    </source>
</reference>
<dbReference type="Proteomes" id="UP000193900">
    <property type="component" value="Unassembled WGS sequence"/>
</dbReference>
<keyword evidence="4" id="KW-1185">Reference proteome</keyword>
<dbReference type="GO" id="GO:0002949">
    <property type="term" value="P:tRNA threonylcarbamoyladenosine modification"/>
    <property type="evidence" value="ECO:0007669"/>
    <property type="project" value="InterPro"/>
</dbReference>
<protein>
    <submittedName>
        <fullName evidence="3">tRNA threonylcarbamoyladenosine biosynthesis protein TsaB</fullName>
    </submittedName>
</protein>
<dbReference type="InterPro" id="IPR000905">
    <property type="entry name" value="Gcp-like_dom"/>
</dbReference>
<feature type="compositionally biased region" description="Pro residues" evidence="1">
    <location>
        <begin position="193"/>
        <end position="202"/>
    </location>
</feature>
<evidence type="ECO:0000256" key="1">
    <source>
        <dbReference type="SAM" id="MobiDB-lite"/>
    </source>
</evidence>
<evidence type="ECO:0000259" key="2">
    <source>
        <dbReference type="Pfam" id="PF00814"/>
    </source>
</evidence>
<dbReference type="NCBIfam" id="TIGR03725">
    <property type="entry name" value="T6A_YeaZ"/>
    <property type="match status" value="1"/>
</dbReference>
<feature type="region of interest" description="Disordered" evidence="1">
    <location>
        <begin position="171"/>
        <end position="202"/>
    </location>
</feature>
<dbReference type="InterPro" id="IPR022496">
    <property type="entry name" value="T6A_TsaB"/>
</dbReference>
<evidence type="ECO:0000313" key="4">
    <source>
        <dbReference type="Proteomes" id="UP000193900"/>
    </source>
</evidence>
<name>A0A1Y5RRR2_9RHOB</name>
<dbReference type="EMBL" id="FWFZ01000002">
    <property type="protein sequence ID" value="SLN23846.1"/>
    <property type="molecule type" value="Genomic_DNA"/>
</dbReference>